<dbReference type="Proteomes" id="UP000238296">
    <property type="component" value="Unassembled WGS sequence"/>
</dbReference>
<accession>A0A2S8BF60</accession>
<sequence length="148" mass="17004">MSAFVVHPEHLHVLLWTSQQHSHRGPLRWCFGNPSDVVELQPENVDEVGQMLLDANIDSVDYLYNETGRRDTYHYRRPQHTGWSIPELLNVLHCYVHQACERPQWSTSQAKAFCDALQQRLISQLPGYSDGPWGIDDSSKPAALRRLA</sequence>
<name>A0A2S8BF60_9MYCO</name>
<protein>
    <submittedName>
        <fullName evidence="1">Uncharacterized protein</fullName>
    </submittedName>
</protein>
<evidence type="ECO:0000313" key="1">
    <source>
        <dbReference type="EMBL" id="PQM45269.1"/>
    </source>
</evidence>
<reference evidence="1 2" key="1">
    <citation type="journal article" date="2017" name="Int. J. Syst. Evol. Microbiol.">
        <title>Mycobacterium talmoniae sp. nov., a slowly growing mycobacterium isolated from human respiratory samples.</title>
        <authorList>
            <person name="Davidson R.M."/>
            <person name="DeGroote M.A."/>
            <person name="Marola J.L."/>
            <person name="Buss S."/>
            <person name="Jones V."/>
            <person name="McNeil M.R."/>
            <person name="Freifeld A.G."/>
            <person name="Elaine Epperson L."/>
            <person name="Hasan N.A."/>
            <person name="Jackson M."/>
            <person name="Iwen P.C."/>
            <person name="Salfinger M."/>
            <person name="Strong M."/>
        </authorList>
    </citation>
    <scope>NUCLEOTIDE SEQUENCE [LARGE SCALE GENOMIC DNA]</scope>
    <source>
        <strain evidence="1 2">ATCC BAA-2683</strain>
    </source>
</reference>
<gene>
    <name evidence="1" type="ORF">C1Y40_04593</name>
</gene>
<dbReference type="EMBL" id="PPEA01000657">
    <property type="protein sequence ID" value="PQM45269.1"/>
    <property type="molecule type" value="Genomic_DNA"/>
</dbReference>
<proteinExistence type="predicted"/>
<dbReference type="AlphaFoldDB" id="A0A2S8BF60"/>
<evidence type="ECO:0000313" key="2">
    <source>
        <dbReference type="Proteomes" id="UP000238296"/>
    </source>
</evidence>
<organism evidence="1 2">
    <name type="scientific">Mycobacterium talmoniae</name>
    <dbReference type="NCBI Taxonomy" id="1858794"/>
    <lineage>
        <taxon>Bacteria</taxon>
        <taxon>Bacillati</taxon>
        <taxon>Actinomycetota</taxon>
        <taxon>Actinomycetes</taxon>
        <taxon>Mycobacteriales</taxon>
        <taxon>Mycobacteriaceae</taxon>
        <taxon>Mycobacterium</taxon>
    </lineage>
</organism>
<comment type="caution">
    <text evidence="1">The sequence shown here is derived from an EMBL/GenBank/DDBJ whole genome shotgun (WGS) entry which is preliminary data.</text>
</comment>